<reference evidence="9" key="1">
    <citation type="journal article" date="2019" name="Int. J. Syst. Evol. Microbiol.">
        <title>The Global Catalogue of Microorganisms (GCM) 10K type strain sequencing project: providing services to taxonomists for standard genome sequencing and annotation.</title>
        <authorList>
            <consortium name="The Broad Institute Genomics Platform"/>
            <consortium name="The Broad Institute Genome Sequencing Center for Infectious Disease"/>
            <person name="Wu L."/>
            <person name="Ma J."/>
        </authorList>
    </citation>
    <scope>NUCLEOTIDE SEQUENCE [LARGE SCALE GENOMIC DNA]</scope>
    <source>
        <strain evidence="9">KCTC 32514</strain>
    </source>
</reference>
<dbReference type="EMBL" id="JBHUOS010000014">
    <property type="protein sequence ID" value="MFD2917435.1"/>
    <property type="molecule type" value="Genomic_DNA"/>
</dbReference>
<keyword evidence="9" id="KW-1185">Reference proteome</keyword>
<dbReference type="InterPro" id="IPR018480">
    <property type="entry name" value="PNAcMuramoyl-5peptid_Trfase_CS"/>
</dbReference>
<evidence type="ECO:0000256" key="2">
    <source>
        <dbReference type="ARBA" id="ARBA00022475"/>
    </source>
</evidence>
<dbReference type="GO" id="GO:0016740">
    <property type="term" value="F:transferase activity"/>
    <property type="evidence" value="ECO:0007669"/>
    <property type="project" value="UniProtKB-KW"/>
</dbReference>
<dbReference type="EC" id="2.7.8.-" evidence="8"/>
<evidence type="ECO:0000256" key="6">
    <source>
        <dbReference type="ARBA" id="ARBA00023136"/>
    </source>
</evidence>
<feature type="transmembrane region" description="Helical" evidence="7">
    <location>
        <begin position="337"/>
        <end position="362"/>
    </location>
</feature>
<feature type="transmembrane region" description="Helical" evidence="7">
    <location>
        <begin position="174"/>
        <end position="191"/>
    </location>
</feature>
<keyword evidence="6 7" id="KW-0472">Membrane</keyword>
<feature type="transmembrane region" description="Helical" evidence="7">
    <location>
        <begin position="17"/>
        <end position="40"/>
    </location>
</feature>
<feature type="transmembrane region" description="Helical" evidence="7">
    <location>
        <begin position="307"/>
        <end position="331"/>
    </location>
</feature>
<dbReference type="RefSeq" id="WP_194508882.1">
    <property type="nucleotide sequence ID" value="NZ_JADILU010000006.1"/>
</dbReference>
<organism evidence="8 9">
    <name type="scientific">Psychroserpens luteus</name>
    <dbReference type="NCBI Taxonomy" id="1434066"/>
    <lineage>
        <taxon>Bacteria</taxon>
        <taxon>Pseudomonadati</taxon>
        <taxon>Bacteroidota</taxon>
        <taxon>Flavobacteriia</taxon>
        <taxon>Flavobacteriales</taxon>
        <taxon>Flavobacteriaceae</taxon>
        <taxon>Psychroserpens</taxon>
    </lineage>
</organism>
<dbReference type="Pfam" id="PF00953">
    <property type="entry name" value="Glycos_transf_4"/>
    <property type="match status" value="1"/>
</dbReference>
<evidence type="ECO:0000256" key="3">
    <source>
        <dbReference type="ARBA" id="ARBA00022679"/>
    </source>
</evidence>
<feature type="transmembrane region" description="Helical" evidence="7">
    <location>
        <begin position="263"/>
        <end position="286"/>
    </location>
</feature>
<feature type="transmembrane region" description="Helical" evidence="7">
    <location>
        <begin position="116"/>
        <end position="136"/>
    </location>
</feature>
<comment type="subcellular location">
    <subcellularLocation>
        <location evidence="1">Cell membrane</location>
        <topology evidence="1">Multi-pass membrane protein</topology>
    </subcellularLocation>
</comment>
<protein>
    <submittedName>
        <fullName evidence="8">MraY family glycosyltransferase</fullName>
        <ecNumber evidence="8">2.7.8.-</ecNumber>
    </submittedName>
</protein>
<keyword evidence="2" id="KW-1003">Cell membrane</keyword>
<evidence type="ECO:0000313" key="8">
    <source>
        <dbReference type="EMBL" id="MFD2917435.1"/>
    </source>
</evidence>
<keyword evidence="3 8" id="KW-0808">Transferase</keyword>
<dbReference type="Proteomes" id="UP001597548">
    <property type="component" value="Unassembled WGS sequence"/>
</dbReference>
<feature type="transmembrane region" description="Helical" evidence="7">
    <location>
        <begin position="225"/>
        <end position="243"/>
    </location>
</feature>
<gene>
    <name evidence="8" type="ORF">ACFS29_17405</name>
</gene>
<proteinExistence type="predicted"/>
<sequence length="372" mass="41523">MIKELLENFNPIDHLELWLLGAAFIAMLVSMSTFPAIFNISEAKHLMDEPGERSIHSKKTPTLGGVGLYISLVVVITLIGGLLDTKILMLILGSLTILFFLGLKDDLLILSPRKKLFGQVLAAMVLIVFTDTRILGLSGLLGVTIMPYWISVGFTLFVYILIINAYNLIDGVDGLAGSLALIASGAFAFIAVKIKDITMATTAVATIGALIPFLRLNLSKNKKIFMGDTGSMLVGFLVAFYSVRFIGSTQSNPTSMFFNSAPVMVLSIVFFPLLDTFRIFIIRLFILKKSPFSADKNHLHHRFLELGFSHMQTTCYIVILNIILITFTYTIRYMDIHFQFALLIIVGVILYSSLFVYNWLVVNKWLPKFLRL</sequence>
<evidence type="ECO:0000256" key="7">
    <source>
        <dbReference type="SAM" id="Phobius"/>
    </source>
</evidence>
<name>A0ABW5ZYE8_9FLAO</name>
<dbReference type="CDD" id="cd06853">
    <property type="entry name" value="GT_WecA_like"/>
    <property type="match status" value="1"/>
</dbReference>
<feature type="transmembrane region" description="Helical" evidence="7">
    <location>
        <begin position="87"/>
        <end position="104"/>
    </location>
</feature>
<dbReference type="PANTHER" id="PTHR22926">
    <property type="entry name" value="PHOSPHO-N-ACETYLMURAMOYL-PENTAPEPTIDE-TRANSFERASE"/>
    <property type="match status" value="1"/>
</dbReference>
<evidence type="ECO:0000313" key="9">
    <source>
        <dbReference type="Proteomes" id="UP001597548"/>
    </source>
</evidence>
<dbReference type="PROSITE" id="PS01348">
    <property type="entry name" value="MRAY_2"/>
    <property type="match status" value="1"/>
</dbReference>
<accession>A0ABW5ZYE8</accession>
<evidence type="ECO:0000256" key="1">
    <source>
        <dbReference type="ARBA" id="ARBA00004651"/>
    </source>
</evidence>
<comment type="caution">
    <text evidence="8">The sequence shown here is derived from an EMBL/GenBank/DDBJ whole genome shotgun (WGS) entry which is preliminary data.</text>
</comment>
<evidence type="ECO:0000256" key="4">
    <source>
        <dbReference type="ARBA" id="ARBA00022692"/>
    </source>
</evidence>
<feature type="transmembrane region" description="Helical" evidence="7">
    <location>
        <begin position="148"/>
        <end position="167"/>
    </location>
</feature>
<keyword evidence="4 7" id="KW-0812">Transmembrane</keyword>
<feature type="transmembrane region" description="Helical" evidence="7">
    <location>
        <begin position="197"/>
        <end position="218"/>
    </location>
</feature>
<evidence type="ECO:0000256" key="5">
    <source>
        <dbReference type="ARBA" id="ARBA00022989"/>
    </source>
</evidence>
<dbReference type="PANTHER" id="PTHR22926:SF3">
    <property type="entry name" value="UNDECAPRENYL-PHOSPHATE ALPHA-N-ACETYLGLUCOSAMINYL 1-PHOSPHATE TRANSFERASE"/>
    <property type="match status" value="1"/>
</dbReference>
<feature type="transmembrane region" description="Helical" evidence="7">
    <location>
        <begin position="61"/>
        <end position="81"/>
    </location>
</feature>
<dbReference type="InterPro" id="IPR000715">
    <property type="entry name" value="Glycosyl_transferase_4"/>
</dbReference>
<keyword evidence="5 7" id="KW-1133">Transmembrane helix</keyword>